<sequence>MSDIQQEEAHTGPVKSPKQFLWTVIFAFVIPVFAIIGLVTFVTSANKSGPGAADNAGSIESRLQKVGSVEIRDANRPLKSGQEVYQAQCAACHATGAAGAPKFEDAAAWAPRIKTGLEALVHSSIAGKGAMAPQGGGDFEDTEIARGVVYMANAAGAKFDEPQRPAAAASADAGSAAPAAVAPAAATAAPAAAAAEPAAAVAAAPAAAAPSASAAVNGKALYDKACFVCHAAGVAGAPKFGDKAAWAPYIAQGIDSMVKIAISGKGAMPPRGGSSASDEEIHAAVQYMVEHAQ</sequence>
<dbReference type="GO" id="GO:0020037">
    <property type="term" value="F:heme binding"/>
    <property type="evidence" value="ECO:0007669"/>
    <property type="project" value="InterPro"/>
</dbReference>
<comment type="caution">
    <text evidence="9">The sequence shown here is derived from an EMBL/GenBank/DDBJ whole genome shotgun (WGS) entry which is preliminary data.</text>
</comment>
<feature type="transmembrane region" description="Helical" evidence="7">
    <location>
        <begin position="20"/>
        <end position="42"/>
    </location>
</feature>
<reference evidence="9 10" key="1">
    <citation type="submission" date="2021-11" db="EMBL/GenBank/DDBJ databases">
        <title>Genome sequence.</title>
        <authorList>
            <person name="Sun Q."/>
        </authorList>
    </citation>
    <scope>NUCLEOTIDE SEQUENCE [LARGE SCALE GENOMIC DNA]</scope>
    <source>
        <strain evidence="9 10">KCTC 12005</strain>
    </source>
</reference>
<feature type="domain" description="Cytochrome c" evidence="8">
    <location>
        <begin position="213"/>
        <end position="292"/>
    </location>
</feature>
<dbReference type="Pfam" id="PF13442">
    <property type="entry name" value="Cytochrome_CBB3"/>
    <property type="match status" value="2"/>
</dbReference>
<accession>A0AAW4XYE8</accession>
<proteinExistence type="predicted"/>
<dbReference type="AlphaFoldDB" id="A0AAW4XYE8"/>
<dbReference type="GO" id="GO:0005506">
    <property type="term" value="F:iron ion binding"/>
    <property type="evidence" value="ECO:0007669"/>
    <property type="project" value="InterPro"/>
</dbReference>
<dbReference type="Gene3D" id="1.10.760.10">
    <property type="entry name" value="Cytochrome c-like domain"/>
    <property type="match status" value="2"/>
</dbReference>
<dbReference type="InterPro" id="IPR002323">
    <property type="entry name" value="Cyt_CIE"/>
</dbReference>
<keyword evidence="7" id="KW-0812">Transmembrane</keyword>
<keyword evidence="3 6" id="KW-0479">Metal-binding</keyword>
<protein>
    <submittedName>
        <fullName evidence="9">C-type cytochrome</fullName>
    </submittedName>
</protein>
<keyword evidence="5 6" id="KW-0408">Iron</keyword>
<keyword evidence="10" id="KW-1185">Reference proteome</keyword>
<dbReference type="GO" id="GO:0009055">
    <property type="term" value="F:electron transfer activity"/>
    <property type="evidence" value="ECO:0007669"/>
    <property type="project" value="InterPro"/>
</dbReference>
<dbReference type="EMBL" id="JAJNCT010000013">
    <property type="protein sequence ID" value="MCD2166093.1"/>
    <property type="molecule type" value="Genomic_DNA"/>
</dbReference>
<keyword evidence="7" id="KW-0472">Membrane</keyword>
<dbReference type="Proteomes" id="UP001199260">
    <property type="component" value="Unassembled WGS sequence"/>
</dbReference>
<evidence type="ECO:0000256" key="4">
    <source>
        <dbReference type="ARBA" id="ARBA00022982"/>
    </source>
</evidence>
<keyword evidence="2 6" id="KW-0349">Heme</keyword>
<dbReference type="PANTHER" id="PTHR40942:SF4">
    <property type="entry name" value="CYTOCHROME C5"/>
    <property type="match status" value="1"/>
</dbReference>
<evidence type="ECO:0000256" key="3">
    <source>
        <dbReference type="ARBA" id="ARBA00022723"/>
    </source>
</evidence>
<keyword evidence="1" id="KW-0813">Transport</keyword>
<dbReference type="PANTHER" id="PTHR40942">
    <property type="match status" value="1"/>
</dbReference>
<dbReference type="SUPFAM" id="SSF46626">
    <property type="entry name" value="Cytochrome c"/>
    <property type="match status" value="2"/>
</dbReference>
<evidence type="ECO:0000256" key="5">
    <source>
        <dbReference type="ARBA" id="ARBA00023004"/>
    </source>
</evidence>
<dbReference type="PRINTS" id="PR00607">
    <property type="entry name" value="CYTCHROMECIE"/>
</dbReference>
<dbReference type="RefSeq" id="WP_230775568.1">
    <property type="nucleotide sequence ID" value="NZ_JAJNCT010000013.1"/>
</dbReference>
<dbReference type="InterPro" id="IPR009056">
    <property type="entry name" value="Cyt_c-like_dom"/>
</dbReference>
<evidence type="ECO:0000256" key="2">
    <source>
        <dbReference type="ARBA" id="ARBA00022617"/>
    </source>
</evidence>
<dbReference type="PROSITE" id="PS51007">
    <property type="entry name" value="CYTC"/>
    <property type="match status" value="2"/>
</dbReference>
<keyword evidence="7" id="KW-1133">Transmembrane helix</keyword>
<evidence type="ECO:0000256" key="6">
    <source>
        <dbReference type="PROSITE-ProRule" id="PRU00433"/>
    </source>
</evidence>
<evidence type="ECO:0000256" key="7">
    <source>
        <dbReference type="SAM" id="Phobius"/>
    </source>
</evidence>
<evidence type="ECO:0000313" key="9">
    <source>
        <dbReference type="EMBL" id="MCD2166093.1"/>
    </source>
</evidence>
<evidence type="ECO:0000313" key="10">
    <source>
        <dbReference type="Proteomes" id="UP001199260"/>
    </source>
</evidence>
<feature type="domain" description="Cytochrome c" evidence="8">
    <location>
        <begin position="76"/>
        <end position="155"/>
    </location>
</feature>
<organism evidence="9 10">
    <name type="scientific">Comamonas koreensis</name>
    <dbReference type="NCBI Taxonomy" id="160825"/>
    <lineage>
        <taxon>Bacteria</taxon>
        <taxon>Pseudomonadati</taxon>
        <taxon>Pseudomonadota</taxon>
        <taxon>Betaproteobacteria</taxon>
        <taxon>Burkholderiales</taxon>
        <taxon>Comamonadaceae</taxon>
        <taxon>Comamonas</taxon>
    </lineage>
</organism>
<evidence type="ECO:0000259" key="8">
    <source>
        <dbReference type="PROSITE" id="PS51007"/>
    </source>
</evidence>
<evidence type="ECO:0000256" key="1">
    <source>
        <dbReference type="ARBA" id="ARBA00022448"/>
    </source>
</evidence>
<gene>
    <name evidence="9" type="ORF">LPW39_13220</name>
</gene>
<name>A0AAW4XYE8_9BURK</name>
<dbReference type="InterPro" id="IPR036909">
    <property type="entry name" value="Cyt_c-like_dom_sf"/>
</dbReference>
<keyword evidence="4" id="KW-0249">Electron transport</keyword>